<sequence length="157" mass="17989">MLQYIFGGDLPWSSQDWTSSDDTVRGGRSFSNLEFSDSNSIAIFNGFLDMNTLGDAGFAAQCSKEDRVWDLSNYDGILLNVTKTDEKIYTFSLTDRATAPNQSTISWDYNFIAARDGEQVKVPWSAFKPTYRGRNLKHTTRLNLKRIKRFTLMMRRS</sequence>
<name>A0A420HUZ6_9PEZI</name>
<reference evidence="3 4" key="1">
    <citation type="journal article" date="2018" name="BMC Genomics">
        <title>Comparative genome analyses reveal sequence features reflecting distinct modes of host-adaptation between dicot and monocot powdery mildew.</title>
        <authorList>
            <person name="Wu Y."/>
            <person name="Ma X."/>
            <person name="Pan Z."/>
            <person name="Kale S.D."/>
            <person name="Song Y."/>
            <person name="King H."/>
            <person name="Zhang Q."/>
            <person name="Presley C."/>
            <person name="Deng X."/>
            <person name="Wei C.I."/>
            <person name="Xiao S."/>
        </authorList>
    </citation>
    <scope>NUCLEOTIDE SEQUENCE [LARGE SCALE GENOMIC DNA]</scope>
    <source>
        <strain evidence="3">UMSG2</strain>
    </source>
</reference>
<dbReference type="Pfam" id="PF08547">
    <property type="entry name" value="CIA30"/>
    <property type="match status" value="1"/>
</dbReference>
<dbReference type="AlphaFoldDB" id="A0A420HUZ6"/>
<keyword evidence="4" id="KW-1185">Reference proteome</keyword>
<dbReference type="InterPro" id="IPR013857">
    <property type="entry name" value="NADH-UbQ_OxRdtase-assoc_prot30"/>
</dbReference>
<comment type="caution">
    <text evidence="3">The sequence shown here is derived from an EMBL/GenBank/DDBJ whole genome shotgun (WGS) entry which is preliminary data.</text>
</comment>
<dbReference type="SUPFAM" id="SSF49785">
    <property type="entry name" value="Galactose-binding domain-like"/>
    <property type="match status" value="1"/>
</dbReference>
<dbReference type="STRING" id="212602.A0A420HUZ6"/>
<dbReference type="GO" id="GO:0010257">
    <property type="term" value="P:NADH dehydrogenase complex assembly"/>
    <property type="evidence" value="ECO:0007669"/>
    <property type="project" value="TreeGrafter"/>
</dbReference>
<dbReference type="PANTHER" id="PTHR13194">
    <property type="entry name" value="COMPLEX I INTERMEDIATE-ASSOCIATED PROTEIN 30"/>
    <property type="match status" value="1"/>
</dbReference>
<comment type="similarity">
    <text evidence="1">Belongs to the CIA30 family.</text>
</comment>
<evidence type="ECO:0000313" key="3">
    <source>
        <dbReference type="EMBL" id="RKF61179.1"/>
    </source>
</evidence>
<dbReference type="Proteomes" id="UP000286134">
    <property type="component" value="Unassembled WGS sequence"/>
</dbReference>
<proteinExistence type="inferred from homology"/>
<dbReference type="GO" id="GO:0051082">
    <property type="term" value="F:unfolded protein binding"/>
    <property type="evidence" value="ECO:0007669"/>
    <property type="project" value="TreeGrafter"/>
</dbReference>
<dbReference type="OrthoDB" id="426386at2759"/>
<accession>A0A420HUZ6</accession>
<organism evidence="3 4">
    <name type="scientific">Erysiphe neolycopersici</name>
    <dbReference type="NCBI Taxonomy" id="212602"/>
    <lineage>
        <taxon>Eukaryota</taxon>
        <taxon>Fungi</taxon>
        <taxon>Dikarya</taxon>
        <taxon>Ascomycota</taxon>
        <taxon>Pezizomycotina</taxon>
        <taxon>Leotiomycetes</taxon>
        <taxon>Erysiphales</taxon>
        <taxon>Erysiphaceae</taxon>
        <taxon>Erysiphe</taxon>
    </lineage>
</organism>
<dbReference type="Gene3D" id="2.60.120.430">
    <property type="entry name" value="Galactose-binding lectin"/>
    <property type="match status" value="1"/>
</dbReference>
<gene>
    <name evidence="3" type="ORF">OnM2_044084</name>
</gene>
<dbReference type="InterPro" id="IPR039131">
    <property type="entry name" value="NDUFAF1"/>
</dbReference>
<evidence type="ECO:0000256" key="1">
    <source>
        <dbReference type="ARBA" id="ARBA00007884"/>
    </source>
</evidence>
<evidence type="ECO:0000313" key="4">
    <source>
        <dbReference type="Proteomes" id="UP000286134"/>
    </source>
</evidence>
<evidence type="ECO:0000259" key="2">
    <source>
        <dbReference type="Pfam" id="PF08547"/>
    </source>
</evidence>
<dbReference type="PANTHER" id="PTHR13194:SF19">
    <property type="entry name" value="NAD(P)-BINDING ROSSMANN-FOLD SUPERFAMILY PROTEIN"/>
    <property type="match status" value="1"/>
</dbReference>
<dbReference type="InterPro" id="IPR008979">
    <property type="entry name" value="Galactose-bd-like_sf"/>
</dbReference>
<feature type="domain" description="NADH:ubiquinone oxidoreductase intermediate-associated protein 30" evidence="2">
    <location>
        <begin position="13"/>
        <end position="155"/>
    </location>
</feature>
<dbReference type="EMBL" id="MCFK01004450">
    <property type="protein sequence ID" value="RKF61179.1"/>
    <property type="molecule type" value="Genomic_DNA"/>
</dbReference>
<protein>
    <submittedName>
        <fullName evidence="3">Uncharacterized protein C9E9.15</fullName>
    </submittedName>
</protein>